<dbReference type="PROSITE" id="PS00430">
    <property type="entry name" value="TONB_DEPENDENT_REC_1"/>
    <property type="match status" value="1"/>
</dbReference>
<dbReference type="PANTHER" id="PTHR34408:SF1">
    <property type="entry name" value="GLYCOSYL HYDROLASE FAMILY 19 DOMAIN-CONTAINING PROTEIN HI_1415"/>
    <property type="match status" value="1"/>
</dbReference>
<dbReference type="InterPro" id="IPR010916">
    <property type="entry name" value="TonB_box_CS"/>
</dbReference>
<keyword evidence="4" id="KW-1185">Reference proteome</keyword>
<dbReference type="PROSITE" id="PS51781">
    <property type="entry name" value="SH3B"/>
    <property type="match status" value="1"/>
</dbReference>
<organism evidence="3 4">
    <name type="scientific">Psychrosphaera aquimarina</name>
    <dbReference type="NCBI Taxonomy" id="2044854"/>
    <lineage>
        <taxon>Bacteria</taxon>
        <taxon>Pseudomonadati</taxon>
        <taxon>Pseudomonadota</taxon>
        <taxon>Gammaproteobacteria</taxon>
        <taxon>Alteromonadales</taxon>
        <taxon>Pseudoalteromonadaceae</taxon>
        <taxon>Psychrosphaera</taxon>
    </lineage>
</organism>
<dbReference type="InterPro" id="IPR052354">
    <property type="entry name" value="Cell_Wall_Dynamics_Protein"/>
</dbReference>
<dbReference type="Gene3D" id="1.10.530.10">
    <property type="match status" value="1"/>
</dbReference>
<dbReference type="PANTHER" id="PTHR34408">
    <property type="entry name" value="FAMILY PROTEIN, PUTATIVE-RELATED"/>
    <property type="match status" value="1"/>
</dbReference>
<feature type="chain" id="PRO_5046236189" evidence="1">
    <location>
        <begin position="25"/>
        <end position="449"/>
    </location>
</feature>
<dbReference type="SMART" id="SM00287">
    <property type="entry name" value="SH3b"/>
    <property type="match status" value="2"/>
</dbReference>
<evidence type="ECO:0000313" key="4">
    <source>
        <dbReference type="Proteomes" id="UP001257914"/>
    </source>
</evidence>
<dbReference type="InterPro" id="IPR023346">
    <property type="entry name" value="Lysozyme-like_dom_sf"/>
</dbReference>
<evidence type="ECO:0000259" key="2">
    <source>
        <dbReference type="PROSITE" id="PS51781"/>
    </source>
</evidence>
<dbReference type="Gene3D" id="2.30.30.40">
    <property type="entry name" value="SH3 Domains"/>
    <property type="match status" value="2"/>
</dbReference>
<accession>A0ABU3R3H0</accession>
<dbReference type="InterPro" id="IPR003646">
    <property type="entry name" value="SH3-like_bac-type"/>
</dbReference>
<gene>
    <name evidence="3" type="ORF">RT723_14725</name>
</gene>
<dbReference type="RefSeq" id="WP_315947837.1">
    <property type="nucleotide sequence ID" value="NZ_JAWCUA010000010.1"/>
</dbReference>
<name>A0ABU3R3H0_9GAMM</name>
<evidence type="ECO:0000256" key="1">
    <source>
        <dbReference type="SAM" id="SignalP"/>
    </source>
</evidence>
<protein>
    <submittedName>
        <fullName evidence="3">SH3 domain-containing protein</fullName>
    </submittedName>
</protein>
<proteinExistence type="predicted"/>
<comment type="caution">
    <text evidence="3">The sequence shown here is derived from an EMBL/GenBank/DDBJ whole genome shotgun (WGS) entry which is preliminary data.</text>
</comment>
<reference evidence="3 4" key="1">
    <citation type="submission" date="2023-10" db="EMBL/GenBank/DDBJ databases">
        <title>Psychrosphaera aquimaarina strain SW33 isolated from seawater.</title>
        <authorList>
            <person name="Bayburt H."/>
            <person name="Kim J.M."/>
            <person name="Choi B.J."/>
            <person name="Jeon C.O."/>
        </authorList>
    </citation>
    <scope>NUCLEOTIDE SEQUENCE [LARGE SCALE GENOMIC DNA]</scope>
    <source>
        <strain evidence="3 4">KCTC 52743</strain>
    </source>
</reference>
<dbReference type="SUPFAM" id="SSF53955">
    <property type="entry name" value="Lysozyme-like"/>
    <property type="match status" value="1"/>
</dbReference>
<evidence type="ECO:0000313" key="3">
    <source>
        <dbReference type="EMBL" id="MDU0114220.1"/>
    </source>
</evidence>
<dbReference type="Proteomes" id="UP001257914">
    <property type="component" value="Unassembled WGS sequence"/>
</dbReference>
<keyword evidence="1" id="KW-0732">Signal</keyword>
<feature type="domain" description="SH3b" evidence="2">
    <location>
        <begin position="28"/>
        <end position="90"/>
    </location>
</feature>
<dbReference type="EMBL" id="JAWCUA010000010">
    <property type="protein sequence ID" value="MDU0114220.1"/>
    <property type="molecule type" value="Genomic_DNA"/>
</dbReference>
<sequence>MKKTPHFSFIAASLLLTTGFSANAARTCDTIEVTASALNVRTGPSTGNSIVGSIQTGEKYVKTNTTGDWAEIWFDGSKRWISAAAYTNSITSNCAKVTAGTLNIRTGAGSGYSIAGTVPQDSLWVLTGNTSSGWEQIYFDSELRWGYSTYLDTTEDTPPPPISVSNFIINNDDTSTDNQFVYVSATINDGSATEFMMSELSDFSDANWVTYTANPSFSLSAGNGTKTLYYRVKDSLGRVSESVSDTIVLDIPPPVTVRTINPTDWFDEYRVQFGSMSQSQVDGMNFLIANMENDQEAAYTNLTVYQRQMAYLWATVKHEVANTYMPITEYGNTYCVNYSGGCTYKGRGYVQLTHDWNYTNMTPHVNSILGINVDLYANPELALDPDIAYTVMSYGSFNGVFTGRSIGQYIYSGTTDYWNARRVINGTDKASLIQGYAQKFQTIMEASTN</sequence>
<feature type="signal peptide" evidence="1">
    <location>
        <begin position="1"/>
        <end position="24"/>
    </location>
</feature>
<dbReference type="Pfam" id="PF08239">
    <property type="entry name" value="SH3_3"/>
    <property type="match status" value="1"/>
</dbReference>